<accession>A0ABM0JFH2</accession>
<evidence type="ECO:0000313" key="9">
    <source>
        <dbReference type="RefSeq" id="XP_035824110.1"/>
    </source>
</evidence>
<evidence type="ECO:0000313" key="6">
    <source>
        <dbReference type="RefSeq" id="XP_035824107.1"/>
    </source>
</evidence>
<feature type="transmembrane region" description="Helical" evidence="1">
    <location>
        <begin position="35"/>
        <end position="61"/>
    </location>
</feature>
<dbReference type="RefSeq" id="XP_035824109.1">
    <property type="nucleotide sequence ID" value="XM_035968216.1"/>
</dbReference>
<keyword evidence="2" id="KW-1185">Reference proteome</keyword>
<dbReference type="RefSeq" id="XP_005092488.1">
    <property type="nucleotide sequence ID" value="XM_005092431.3"/>
</dbReference>
<evidence type="ECO:0000313" key="8">
    <source>
        <dbReference type="RefSeq" id="XP_035824109.1"/>
    </source>
</evidence>
<evidence type="ECO:0000313" key="7">
    <source>
        <dbReference type="RefSeq" id="XP_035824108.1"/>
    </source>
</evidence>
<evidence type="ECO:0000313" key="3">
    <source>
        <dbReference type="RefSeq" id="XP_005092488.1"/>
    </source>
</evidence>
<sequence>MSDSNTMSTLQKAGNLLISLIFRMTVKLTVELLKIGLILVILVGFFAAVISFVAATVWWVYTRSDGSLSAAILALCLSVFAVYALAYLTQFVTRDVLHLTNMSLPGLIVFLFRLIWHKRGSAEQKQEDSGIGLCNALFDDNENQEKKRR</sequence>
<organism evidence="2 3">
    <name type="scientific">Aplysia californica</name>
    <name type="common">California sea hare</name>
    <dbReference type="NCBI Taxonomy" id="6500"/>
    <lineage>
        <taxon>Eukaryota</taxon>
        <taxon>Metazoa</taxon>
        <taxon>Spiralia</taxon>
        <taxon>Lophotrochozoa</taxon>
        <taxon>Mollusca</taxon>
        <taxon>Gastropoda</taxon>
        <taxon>Heterobranchia</taxon>
        <taxon>Euthyneura</taxon>
        <taxon>Tectipleura</taxon>
        <taxon>Aplysiida</taxon>
        <taxon>Aplysioidea</taxon>
        <taxon>Aplysiidae</taxon>
        <taxon>Aplysia</taxon>
    </lineage>
</organism>
<dbReference type="RefSeq" id="XP_005092489.1">
    <property type="nucleotide sequence ID" value="XM_005092432.3"/>
</dbReference>
<keyword evidence="1" id="KW-1133">Transmembrane helix</keyword>
<dbReference type="RefSeq" id="XP_035824107.1">
    <property type="nucleotide sequence ID" value="XM_035968214.1"/>
</dbReference>
<feature type="transmembrane region" description="Helical" evidence="1">
    <location>
        <begin position="68"/>
        <end position="90"/>
    </location>
</feature>
<keyword evidence="1" id="KW-0812">Transmembrane</keyword>
<reference evidence="3 4" key="1">
    <citation type="submission" date="2025-05" db="UniProtKB">
        <authorList>
            <consortium name="RefSeq"/>
        </authorList>
    </citation>
    <scope>IDENTIFICATION</scope>
</reference>
<evidence type="ECO:0000313" key="5">
    <source>
        <dbReference type="RefSeq" id="XP_005092490.1"/>
    </source>
</evidence>
<evidence type="ECO:0000256" key="1">
    <source>
        <dbReference type="SAM" id="Phobius"/>
    </source>
</evidence>
<evidence type="ECO:0000313" key="2">
    <source>
        <dbReference type="Proteomes" id="UP000694888"/>
    </source>
</evidence>
<name>A0ABM0JFH2_APLCA</name>
<keyword evidence="1" id="KW-0472">Membrane</keyword>
<dbReference type="GeneID" id="101846486"/>
<proteinExistence type="predicted"/>
<protein>
    <submittedName>
        <fullName evidence="3 4">Uncharacterized protein LOC101846486</fullName>
    </submittedName>
</protein>
<evidence type="ECO:0000313" key="4">
    <source>
        <dbReference type="RefSeq" id="XP_005092489.1"/>
    </source>
</evidence>
<dbReference type="RefSeq" id="XP_005092490.1">
    <property type="nucleotide sequence ID" value="XM_005092433.3"/>
</dbReference>
<dbReference type="Proteomes" id="UP000694888">
    <property type="component" value="Unplaced"/>
</dbReference>
<dbReference type="RefSeq" id="XP_035824110.1">
    <property type="nucleotide sequence ID" value="XM_035968217.1"/>
</dbReference>
<dbReference type="RefSeq" id="XP_035824108.1">
    <property type="nucleotide sequence ID" value="XM_035968215.1"/>
</dbReference>
<feature type="transmembrane region" description="Helical" evidence="1">
    <location>
        <begin position="96"/>
        <end position="116"/>
    </location>
</feature>
<gene>
    <name evidence="3 4 5 6 7 8 9" type="primary">LOC101846486</name>
</gene>